<dbReference type="Proteomes" id="UP001608902">
    <property type="component" value="Unassembled WGS sequence"/>
</dbReference>
<reference evidence="1 2" key="1">
    <citation type="submission" date="2024-08" db="EMBL/GenBank/DDBJ databases">
        <title>Gnathostoma spinigerum genome.</title>
        <authorList>
            <person name="Gonzalez-Bertolin B."/>
            <person name="Monzon S."/>
            <person name="Zaballos A."/>
            <person name="Jimenez P."/>
            <person name="Dekumyoy P."/>
            <person name="Varona S."/>
            <person name="Cuesta I."/>
            <person name="Sumanam S."/>
            <person name="Adisakwattana P."/>
            <person name="Gasser R.B."/>
            <person name="Hernandez-Gonzalez A."/>
            <person name="Young N.D."/>
            <person name="Perteguer M.J."/>
        </authorList>
    </citation>
    <scope>NUCLEOTIDE SEQUENCE [LARGE SCALE GENOMIC DNA]</scope>
    <source>
        <strain evidence="1">AL3</strain>
        <tissue evidence="1">Liver</tissue>
    </source>
</reference>
<comment type="caution">
    <text evidence="1">The sequence shown here is derived from an EMBL/GenBank/DDBJ whole genome shotgun (WGS) entry which is preliminary data.</text>
</comment>
<protein>
    <submittedName>
        <fullName evidence="1">Uncharacterized protein</fullName>
    </submittedName>
</protein>
<organism evidence="1 2">
    <name type="scientific">Gnathostoma spinigerum</name>
    <dbReference type="NCBI Taxonomy" id="75299"/>
    <lineage>
        <taxon>Eukaryota</taxon>
        <taxon>Metazoa</taxon>
        <taxon>Ecdysozoa</taxon>
        <taxon>Nematoda</taxon>
        <taxon>Chromadorea</taxon>
        <taxon>Rhabditida</taxon>
        <taxon>Spirurina</taxon>
        <taxon>Gnathostomatomorpha</taxon>
        <taxon>Gnathostomatoidea</taxon>
        <taxon>Gnathostomatidae</taxon>
        <taxon>Gnathostoma</taxon>
    </lineage>
</organism>
<proteinExistence type="predicted"/>
<sequence length="67" mass="7583">MISLLSDLNTEVFSFWELCFTDTIPNYADIICCPTPNGCEVAVNIFVMCYIDYQFSSLAPKSTTKTR</sequence>
<keyword evidence="2" id="KW-1185">Reference proteome</keyword>
<name>A0ABD6E605_9BILA</name>
<dbReference type="EMBL" id="JBGFUD010000937">
    <property type="protein sequence ID" value="MFH4975500.1"/>
    <property type="molecule type" value="Genomic_DNA"/>
</dbReference>
<evidence type="ECO:0000313" key="1">
    <source>
        <dbReference type="EMBL" id="MFH4975500.1"/>
    </source>
</evidence>
<gene>
    <name evidence="1" type="ORF">AB6A40_002209</name>
</gene>
<accession>A0ABD6E605</accession>
<dbReference type="AlphaFoldDB" id="A0ABD6E605"/>
<evidence type="ECO:0000313" key="2">
    <source>
        <dbReference type="Proteomes" id="UP001608902"/>
    </source>
</evidence>